<sequence>MQHADGRHAAAVTRQLVRELAGQRAVAAFDQHLLQEAAGDGVVFFRAPRDIVQHRLVGTGPGAHHLLHFVRLLAVLHGVQRLEQEAALLRGREAVEQRQLRGHRLQLAHRHLGLARLRGHVGIHREVGPVALRRVFAQGQDGGHQPGLVHGDGGLIDVGLLEGLGQPFALRRGQDVLQLFAGREKAVAHHGLADQRRILGRVHLQRHLIRTGDGLLDARLQRIERGQAHVHGPEQVQRVPARLHLEQRTAVVRPCRGSSQHDEQGEVQRDNLAAHFVCIRMYLKNVPHHTPPQPIWLFDLDNTLHNASHAVFPGITARMNVYLARVLGDGTTPAPAEVVNAARTLYWKRYGATLLGMIRHHGVRADDFLRETHDLSDLGELQSLLRFERGLAKMLRRLPGPKILLTNAPRHYSREVLRHLRLHREFTRHIAIENMRVRGELAPKPSRAMLRRVVARHGGSARRYVLVEDTLANLRAAKALGMRTVWVTQYLRMSDPIGMAKMPRMRKKPGYVDVKVKSVRQLPGRLHRLR</sequence>
<dbReference type="EMBL" id="SPVF01000200">
    <property type="protein sequence ID" value="TFW16826.1"/>
    <property type="molecule type" value="Genomic_DNA"/>
</dbReference>
<evidence type="ECO:0000313" key="2">
    <source>
        <dbReference type="Proteomes" id="UP000298438"/>
    </source>
</evidence>
<organism evidence="1 2">
    <name type="scientific">Zemynaea arenosa</name>
    <dbReference type="NCBI Taxonomy" id="2561931"/>
    <lineage>
        <taxon>Bacteria</taxon>
        <taxon>Pseudomonadati</taxon>
        <taxon>Pseudomonadota</taxon>
        <taxon>Betaproteobacteria</taxon>
        <taxon>Burkholderiales</taxon>
        <taxon>Oxalobacteraceae</taxon>
        <taxon>Telluria group</taxon>
        <taxon>Zemynaea</taxon>
    </lineage>
</organism>
<dbReference type="SUPFAM" id="SSF56784">
    <property type="entry name" value="HAD-like"/>
    <property type="match status" value="1"/>
</dbReference>
<evidence type="ECO:0000313" key="1">
    <source>
        <dbReference type="EMBL" id="TFW16826.1"/>
    </source>
</evidence>
<dbReference type="AlphaFoldDB" id="A0A4Y9S9N5"/>
<dbReference type="InterPro" id="IPR010237">
    <property type="entry name" value="Pyr-5-nucltdase"/>
</dbReference>
<dbReference type="SFLD" id="SFLDG01129">
    <property type="entry name" value="C1.5:_HAD__Beta-PGM__Phosphata"/>
    <property type="match status" value="1"/>
</dbReference>
<reference evidence="1 2" key="1">
    <citation type="submission" date="2019-03" db="EMBL/GenBank/DDBJ databases">
        <title>Draft Genome Sequence of Massilia arenosa sp. nov., a Novel Massilia Species Isolated from a Sandy-loam Maize Soil.</title>
        <authorList>
            <person name="Raths R."/>
            <person name="Peta V."/>
            <person name="Bucking H."/>
        </authorList>
    </citation>
    <scope>NUCLEOTIDE SEQUENCE [LARGE SCALE GENOMIC DNA]</scope>
    <source>
        <strain evidence="1 2">MC02</strain>
    </source>
</reference>
<dbReference type="InterPro" id="IPR036412">
    <property type="entry name" value="HAD-like_sf"/>
</dbReference>
<gene>
    <name evidence="1" type="ORF">E4L96_15570</name>
</gene>
<dbReference type="InterPro" id="IPR006439">
    <property type="entry name" value="HAD-SF_hydro_IA"/>
</dbReference>
<dbReference type="PANTHER" id="PTHR12725">
    <property type="entry name" value="HALOACID DEHALOGENASE-LIKE HYDROLASE"/>
    <property type="match status" value="1"/>
</dbReference>
<name>A0A4Y9S9N5_9BURK</name>
<keyword evidence="2" id="KW-1185">Reference proteome</keyword>
<dbReference type="Gene3D" id="3.40.50.1000">
    <property type="entry name" value="HAD superfamily/HAD-like"/>
    <property type="match status" value="1"/>
</dbReference>
<dbReference type="Gene3D" id="1.10.150.450">
    <property type="match status" value="1"/>
</dbReference>
<accession>A0A4Y9S9N5</accession>
<proteinExistence type="predicted"/>
<dbReference type="SFLD" id="SFLDG01132">
    <property type="entry name" value="C1.5.3:_5'-Nucleotidase_Like"/>
    <property type="match status" value="1"/>
</dbReference>
<dbReference type="Pfam" id="PF00702">
    <property type="entry name" value="Hydrolase"/>
    <property type="match status" value="1"/>
</dbReference>
<dbReference type="Proteomes" id="UP000298438">
    <property type="component" value="Unassembled WGS sequence"/>
</dbReference>
<dbReference type="NCBIfam" id="TIGR01509">
    <property type="entry name" value="HAD-SF-IA-v3"/>
    <property type="match status" value="1"/>
</dbReference>
<dbReference type="OrthoDB" id="8558420at2"/>
<dbReference type="SFLD" id="SFLDS00003">
    <property type="entry name" value="Haloacid_Dehalogenase"/>
    <property type="match status" value="1"/>
</dbReference>
<dbReference type="PANTHER" id="PTHR12725:SF117">
    <property type="entry name" value="HALOACID DEHALOGENASE-LIKE HYDROLASE"/>
    <property type="match status" value="1"/>
</dbReference>
<evidence type="ECO:0008006" key="3">
    <source>
        <dbReference type="Google" id="ProtNLM"/>
    </source>
</evidence>
<dbReference type="InterPro" id="IPR023214">
    <property type="entry name" value="HAD_sf"/>
</dbReference>
<comment type="caution">
    <text evidence="1">The sequence shown here is derived from an EMBL/GenBank/DDBJ whole genome shotgun (WGS) entry which is preliminary data.</text>
</comment>
<protein>
    <recommendedName>
        <fullName evidence="3">Pyrimidine 5'-nucleotidase</fullName>
    </recommendedName>
</protein>